<dbReference type="GO" id="GO:0005783">
    <property type="term" value="C:endoplasmic reticulum"/>
    <property type="evidence" value="ECO:0007669"/>
    <property type="project" value="UniProtKB-SubCell"/>
</dbReference>
<dbReference type="Pfam" id="PF01150">
    <property type="entry name" value="GDA1_CD39"/>
    <property type="match status" value="1"/>
</dbReference>
<evidence type="ECO:0000256" key="2">
    <source>
        <dbReference type="ARBA" id="ARBA00001946"/>
    </source>
</evidence>
<dbReference type="PANTHER" id="PTHR11782">
    <property type="entry name" value="ADENOSINE/GUANOSINE DIPHOSPHATASE"/>
    <property type="match status" value="1"/>
</dbReference>
<keyword evidence="7" id="KW-0964">Secreted</keyword>
<comment type="function">
    <text evidence="18">Hydrolyzes nucleoside diphosphates with a preference for GDP, IDP and UDP compared to ADP and CDP. In the lumen of the endoplasmic reticulum, hydrolyzes UDP that acts as an end-product feedback inhibitor of the UDP-Glc:glycoprotein glucosyltransferases. UMP can be transported back by an UDP-sugar antiporter to the cytosol where it is consumed to regenerate UDP-glucose. Therefore, it positively regulates protein reglucosylation by clearing UDP from the ER lumen and by promoting the regeneration of UDP-glucose. Protein reglucosylation is essential to proper glycoprotein folding and quality control in the ER.</text>
</comment>
<comment type="catalytic activity">
    <reaction evidence="22">
        <text>UDP + H2O = UMP + phosphate + H(+)</text>
        <dbReference type="Rhea" id="RHEA:64876"/>
        <dbReference type="ChEBI" id="CHEBI:15377"/>
        <dbReference type="ChEBI" id="CHEBI:15378"/>
        <dbReference type="ChEBI" id="CHEBI:43474"/>
        <dbReference type="ChEBI" id="CHEBI:57865"/>
        <dbReference type="ChEBI" id="CHEBI:58223"/>
        <dbReference type="EC" id="3.6.1.6"/>
    </reaction>
    <physiologicalReaction direction="left-to-right" evidence="22">
        <dbReference type="Rhea" id="RHEA:64877"/>
    </physiologicalReaction>
</comment>
<dbReference type="OrthoDB" id="6372431at2759"/>
<protein>
    <recommendedName>
        <fullName evidence="26">Ectonucleoside triphosphate diphosphohydrolase 5</fullName>
        <ecNumber evidence="15">3.6.1.6</ecNumber>
    </recommendedName>
    <alternativeName>
        <fullName evidence="16">Guanosine-diphosphatase ENTPD5</fullName>
    </alternativeName>
    <alternativeName>
        <fullName evidence="17">Uridine-diphosphatase ENTPD5</fullName>
    </alternativeName>
</protein>
<evidence type="ECO:0000256" key="3">
    <source>
        <dbReference type="ARBA" id="ARBA00004240"/>
    </source>
</evidence>
<reference evidence="30 31" key="1">
    <citation type="journal article" date="2018" name="Mol. Genet. Genomics">
        <title>The red deer Cervus elaphus genome CerEla1.0: sequencing, annotating, genes, and chromosomes.</title>
        <authorList>
            <person name="Bana N.A."/>
            <person name="Nyiri A."/>
            <person name="Nagy J."/>
            <person name="Frank K."/>
            <person name="Nagy T."/>
            <person name="Steger V."/>
            <person name="Schiller M."/>
            <person name="Lakatos P."/>
            <person name="Sugar L."/>
            <person name="Horn P."/>
            <person name="Barta E."/>
            <person name="Orosz L."/>
        </authorList>
    </citation>
    <scope>NUCLEOTIDE SEQUENCE [LARGE SCALE GENOMIC DNA]</scope>
    <source>
        <strain evidence="30">Hungarian</strain>
    </source>
</reference>
<sequence>MAISQGAAFFMLVASCVCSTVFHREQQTWFEGVFLSSMCPVNVSAGTLYGIMFDAGSTGTRIHVYTFVQKIPGQLPVLEGEIFDSVKPGLSAFVDQPKQGAESVQELLKVAKDSIPPSHWKRTPVVLKATAGLRLLPEEKAEALLFEVKEIFKKSPFLVPDDSVSIMDGSYEGQLHGHNQETVGTLDLGGASTQITFLPQFEKTLEQTPGGYLTSFEMFNSTYKLYTHSYLGFGLKAARLATLGALETEGIDGHTFRSACLPRWLEAEWIFGGVKYQYGEVGFEPCYAEVLRVVQGKLHQPDEVQRGSFYAFSYYYDRAVDTDMIDYEKGGVLKVEDFERKAREVCDNLENFTSGSPFLCMDLTYITALLKDGFGFASSTVLQLTKKVNNIETGWALGATFHLLQSLGISH</sequence>
<evidence type="ECO:0000256" key="4">
    <source>
        <dbReference type="ARBA" id="ARBA00004613"/>
    </source>
</evidence>
<keyword evidence="12" id="KW-0460">Magnesium</keyword>
<comment type="catalytic activity">
    <reaction evidence="25">
        <text>IDP + H2O = IMP + phosphate + H(+)</text>
        <dbReference type="Rhea" id="RHEA:35207"/>
        <dbReference type="ChEBI" id="CHEBI:15377"/>
        <dbReference type="ChEBI" id="CHEBI:15378"/>
        <dbReference type="ChEBI" id="CHEBI:43474"/>
        <dbReference type="ChEBI" id="CHEBI:58053"/>
        <dbReference type="ChEBI" id="CHEBI:58280"/>
        <dbReference type="EC" id="3.6.1.6"/>
    </reaction>
    <physiologicalReaction direction="left-to-right" evidence="25">
        <dbReference type="Rhea" id="RHEA:35208"/>
    </physiologicalReaction>
</comment>
<keyword evidence="13" id="KW-1015">Disulfide bond</keyword>
<evidence type="ECO:0000256" key="7">
    <source>
        <dbReference type="ARBA" id="ARBA00022525"/>
    </source>
</evidence>
<keyword evidence="9" id="KW-0378">Hydrolase</keyword>
<comment type="subunit">
    <text evidence="19">Monomer; active form. Homodimer; disulfide-linked. Homodimers are enzymatically inactive.</text>
</comment>
<comment type="pathway">
    <text evidence="5">Protein modification; protein glycosylation.</text>
</comment>
<keyword evidence="28" id="KW-0067">ATP-binding</keyword>
<comment type="cofactor">
    <cofactor evidence="2">
        <name>Mg(2+)</name>
        <dbReference type="ChEBI" id="CHEBI:18420"/>
    </cofactor>
</comment>
<evidence type="ECO:0000256" key="8">
    <source>
        <dbReference type="ARBA" id="ARBA00022729"/>
    </source>
</evidence>
<dbReference type="GO" id="GO:0017110">
    <property type="term" value="F:nucleoside diphosphate phosphatase activity"/>
    <property type="evidence" value="ECO:0007669"/>
    <property type="project" value="UniProtKB-EC"/>
</dbReference>
<evidence type="ECO:0000256" key="19">
    <source>
        <dbReference type="ARBA" id="ARBA00046723"/>
    </source>
</evidence>
<feature type="active site" description="Proton acceptor" evidence="27">
    <location>
        <position position="172"/>
    </location>
</feature>
<dbReference type="Gene3D" id="3.30.420.40">
    <property type="match status" value="1"/>
</dbReference>
<keyword evidence="11" id="KW-0106">Calcium</keyword>
<evidence type="ECO:0000256" key="11">
    <source>
        <dbReference type="ARBA" id="ARBA00022837"/>
    </source>
</evidence>
<comment type="caution">
    <text evidence="30">The sequence shown here is derived from an EMBL/GenBank/DDBJ whole genome shotgun (WGS) entry which is preliminary data.</text>
</comment>
<name>A0A212CTN7_CEREH</name>
<keyword evidence="10" id="KW-0256">Endoplasmic reticulum</keyword>
<dbReference type="Gene3D" id="3.30.420.150">
    <property type="entry name" value="Exopolyphosphatase. Domain 2"/>
    <property type="match status" value="1"/>
</dbReference>
<comment type="catalytic activity">
    <reaction evidence="21">
        <text>a ribonucleoside 5'-diphosphate + H2O = a ribonucleoside 5'-phosphate + phosphate + H(+)</text>
        <dbReference type="Rhea" id="RHEA:36799"/>
        <dbReference type="ChEBI" id="CHEBI:15377"/>
        <dbReference type="ChEBI" id="CHEBI:15378"/>
        <dbReference type="ChEBI" id="CHEBI:43474"/>
        <dbReference type="ChEBI" id="CHEBI:57930"/>
        <dbReference type="ChEBI" id="CHEBI:58043"/>
        <dbReference type="EC" id="3.6.1.6"/>
    </reaction>
    <physiologicalReaction direction="left-to-right" evidence="21">
        <dbReference type="Rhea" id="RHEA:36800"/>
    </physiologicalReaction>
</comment>
<keyword evidence="8 29" id="KW-0732">Signal</keyword>
<evidence type="ECO:0000256" key="25">
    <source>
        <dbReference type="ARBA" id="ARBA00049328"/>
    </source>
</evidence>
<keyword evidence="28" id="KW-0547">Nucleotide-binding</keyword>
<dbReference type="GO" id="GO:0005576">
    <property type="term" value="C:extracellular region"/>
    <property type="evidence" value="ECO:0007669"/>
    <property type="project" value="UniProtKB-SubCell"/>
</dbReference>
<evidence type="ECO:0000256" key="17">
    <source>
        <dbReference type="ARBA" id="ARBA00042507"/>
    </source>
</evidence>
<evidence type="ECO:0000256" key="13">
    <source>
        <dbReference type="ARBA" id="ARBA00023157"/>
    </source>
</evidence>
<evidence type="ECO:0000256" key="20">
    <source>
        <dbReference type="ARBA" id="ARBA00047813"/>
    </source>
</evidence>
<comment type="catalytic activity">
    <reaction evidence="24">
        <text>ADP + H2O = AMP + phosphate + H(+)</text>
        <dbReference type="Rhea" id="RHEA:61436"/>
        <dbReference type="ChEBI" id="CHEBI:15377"/>
        <dbReference type="ChEBI" id="CHEBI:15378"/>
        <dbReference type="ChEBI" id="CHEBI:43474"/>
        <dbReference type="ChEBI" id="CHEBI:456215"/>
        <dbReference type="ChEBI" id="CHEBI:456216"/>
        <dbReference type="EC" id="3.6.1.6"/>
    </reaction>
    <physiologicalReaction direction="left-to-right" evidence="24">
        <dbReference type="Rhea" id="RHEA:61437"/>
    </physiologicalReaction>
</comment>
<comment type="catalytic activity">
    <reaction evidence="23">
        <text>GDP + H2O = GMP + phosphate + H(+)</text>
        <dbReference type="Rhea" id="RHEA:22156"/>
        <dbReference type="ChEBI" id="CHEBI:15377"/>
        <dbReference type="ChEBI" id="CHEBI:15378"/>
        <dbReference type="ChEBI" id="CHEBI:43474"/>
        <dbReference type="ChEBI" id="CHEBI:58115"/>
        <dbReference type="ChEBI" id="CHEBI:58189"/>
        <dbReference type="EC" id="3.6.1.6"/>
    </reaction>
    <physiologicalReaction direction="left-to-right" evidence="23">
        <dbReference type="Rhea" id="RHEA:22157"/>
    </physiologicalReaction>
</comment>
<evidence type="ECO:0000256" key="18">
    <source>
        <dbReference type="ARBA" id="ARBA00045733"/>
    </source>
</evidence>
<proteinExistence type="inferred from homology"/>
<evidence type="ECO:0000256" key="29">
    <source>
        <dbReference type="SAM" id="SignalP"/>
    </source>
</evidence>
<evidence type="ECO:0000256" key="28">
    <source>
        <dbReference type="PIRSR" id="PIRSR600407-2"/>
    </source>
</evidence>
<dbReference type="PANTHER" id="PTHR11782:SF35">
    <property type="entry name" value="NUCLEOSIDE DIPHOSPHATE PHOSPHATASE ENTPD5"/>
    <property type="match status" value="1"/>
</dbReference>
<evidence type="ECO:0000256" key="14">
    <source>
        <dbReference type="ARBA" id="ARBA00023180"/>
    </source>
</evidence>
<evidence type="ECO:0000313" key="31">
    <source>
        <dbReference type="Proteomes" id="UP000242450"/>
    </source>
</evidence>
<evidence type="ECO:0000256" key="27">
    <source>
        <dbReference type="PIRSR" id="PIRSR600407-1"/>
    </source>
</evidence>
<feature type="signal peptide" evidence="29">
    <location>
        <begin position="1"/>
        <end position="18"/>
    </location>
</feature>
<comment type="catalytic activity">
    <reaction evidence="20">
        <text>CDP + H2O = CMP + phosphate + H(+)</text>
        <dbReference type="Rhea" id="RHEA:64880"/>
        <dbReference type="ChEBI" id="CHEBI:15377"/>
        <dbReference type="ChEBI" id="CHEBI:15378"/>
        <dbReference type="ChEBI" id="CHEBI:43474"/>
        <dbReference type="ChEBI" id="CHEBI:58069"/>
        <dbReference type="ChEBI" id="CHEBI:60377"/>
        <dbReference type="EC" id="3.6.1.6"/>
    </reaction>
    <physiologicalReaction direction="left-to-right" evidence="20">
        <dbReference type="Rhea" id="RHEA:64881"/>
    </physiologicalReaction>
</comment>
<evidence type="ECO:0000256" key="16">
    <source>
        <dbReference type="ARBA" id="ARBA00042111"/>
    </source>
</evidence>
<keyword evidence="31" id="KW-1185">Reference proteome</keyword>
<dbReference type="GO" id="GO:0005524">
    <property type="term" value="F:ATP binding"/>
    <property type="evidence" value="ECO:0007669"/>
    <property type="project" value="UniProtKB-KW"/>
</dbReference>
<gene>
    <name evidence="30" type="ORF">Celaphus_00006001</name>
</gene>
<evidence type="ECO:0000256" key="10">
    <source>
        <dbReference type="ARBA" id="ARBA00022824"/>
    </source>
</evidence>
<organism evidence="30 31">
    <name type="scientific">Cervus elaphus hippelaphus</name>
    <name type="common">European red deer</name>
    <dbReference type="NCBI Taxonomy" id="46360"/>
    <lineage>
        <taxon>Eukaryota</taxon>
        <taxon>Metazoa</taxon>
        <taxon>Chordata</taxon>
        <taxon>Craniata</taxon>
        <taxon>Vertebrata</taxon>
        <taxon>Euteleostomi</taxon>
        <taxon>Mammalia</taxon>
        <taxon>Eutheria</taxon>
        <taxon>Laurasiatheria</taxon>
        <taxon>Artiodactyla</taxon>
        <taxon>Ruminantia</taxon>
        <taxon>Pecora</taxon>
        <taxon>Cervidae</taxon>
        <taxon>Cervinae</taxon>
        <taxon>Cervus</taxon>
    </lineage>
</organism>
<evidence type="ECO:0000256" key="24">
    <source>
        <dbReference type="ARBA" id="ARBA00049217"/>
    </source>
</evidence>
<evidence type="ECO:0000256" key="22">
    <source>
        <dbReference type="ARBA" id="ARBA00048075"/>
    </source>
</evidence>
<evidence type="ECO:0000256" key="23">
    <source>
        <dbReference type="ARBA" id="ARBA00048756"/>
    </source>
</evidence>
<feature type="binding site" evidence="28">
    <location>
        <begin position="190"/>
        <end position="194"/>
    </location>
    <ligand>
        <name>ATP</name>
        <dbReference type="ChEBI" id="CHEBI:30616"/>
    </ligand>
</feature>
<accession>A0A212CTN7</accession>
<evidence type="ECO:0000256" key="1">
    <source>
        <dbReference type="ARBA" id="ARBA00001913"/>
    </source>
</evidence>
<evidence type="ECO:0000256" key="9">
    <source>
        <dbReference type="ARBA" id="ARBA00022801"/>
    </source>
</evidence>
<dbReference type="EMBL" id="MKHE01000012">
    <property type="protein sequence ID" value="OWK09292.1"/>
    <property type="molecule type" value="Genomic_DNA"/>
</dbReference>
<feature type="chain" id="PRO_5012126036" description="Ectonucleoside triphosphate diphosphohydrolase 5" evidence="29">
    <location>
        <begin position="19"/>
        <end position="411"/>
    </location>
</feature>
<keyword evidence="14" id="KW-0325">Glycoprotein</keyword>
<evidence type="ECO:0000256" key="6">
    <source>
        <dbReference type="ARBA" id="ARBA00009283"/>
    </source>
</evidence>
<dbReference type="Proteomes" id="UP000242450">
    <property type="component" value="Chromosome 12"/>
</dbReference>
<evidence type="ECO:0000256" key="15">
    <source>
        <dbReference type="ARBA" id="ARBA00038863"/>
    </source>
</evidence>
<comment type="subcellular location">
    <subcellularLocation>
        <location evidence="3">Endoplasmic reticulum</location>
    </subcellularLocation>
    <subcellularLocation>
        <location evidence="4">Secreted</location>
    </subcellularLocation>
</comment>
<dbReference type="EC" id="3.6.1.6" evidence="15"/>
<evidence type="ECO:0000313" key="30">
    <source>
        <dbReference type="EMBL" id="OWK09292.1"/>
    </source>
</evidence>
<evidence type="ECO:0000256" key="26">
    <source>
        <dbReference type="ARBA" id="ARBA00067970"/>
    </source>
</evidence>
<dbReference type="AlphaFoldDB" id="A0A212CTN7"/>
<comment type="cofactor">
    <cofactor evidence="1">
        <name>Ca(2+)</name>
        <dbReference type="ChEBI" id="CHEBI:29108"/>
    </cofactor>
</comment>
<evidence type="ECO:0000256" key="12">
    <source>
        <dbReference type="ARBA" id="ARBA00022842"/>
    </source>
</evidence>
<comment type="similarity">
    <text evidence="6">Belongs to the GDA1/CD39 NTPase family.</text>
</comment>
<evidence type="ECO:0000256" key="5">
    <source>
        <dbReference type="ARBA" id="ARBA00004922"/>
    </source>
</evidence>
<dbReference type="InterPro" id="IPR000407">
    <property type="entry name" value="GDA1_CD39_NTPase"/>
</dbReference>
<evidence type="ECO:0000256" key="21">
    <source>
        <dbReference type="ARBA" id="ARBA00048053"/>
    </source>
</evidence>
<dbReference type="FunFam" id="3.30.420.150:FF:000004">
    <property type="entry name" value="Ectonucleoside triphosphate diphosphohydrolase 5"/>
    <property type="match status" value="1"/>
</dbReference>
<dbReference type="FunFam" id="3.30.420.40:FF:000052">
    <property type="entry name" value="Ectonucleoside triphosphate diphosphohydrolase 5"/>
    <property type="match status" value="1"/>
</dbReference>